<gene>
    <name evidence="2" type="ORF">PHPALM_6971</name>
</gene>
<evidence type="ECO:0000313" key="2">
    <source>
        <dbReference type="EMBL" id="POM75862.1"/>
    </source>
</evidence>
<organism evidence="2 3">
    <name type="scientific">Phytophthora palmivora</name>
    <dbReference type="NCBI Taxonomy" id="4796"/>
    <lineage>
        <taxon>Eukaryota</taxon>
        <taxon>Sar</taxon>
        <taxon>Stramenopiles</taxon>
        <taxon>Oomycota</taxon>
        <taxon>Peronosporomycetes</taxon>
        <taxon>Peronosporales</taxon>
        <taxon>Peronosporaceae</taxon>
        <taxon>Phytophthora</taxon>
    </lineage>
</organism>
<dbReference type="AlphaFoldDB" id="A0A2P4YDH1"/>
<dbReference type="Pfam" id="PF07727">
    <property type="entry name" value="RVT_2"/>
    <property type="match status" value="1"/>
</dbReference>
<proteinExistence type="predicted"/>
<keyword evidence="3" id="KW-1185">Reference proteome</keyword>
<dbReference type="InterPro" id="IPR013103">
    <property type="entry name" value="RVT_2"/>
</dbReference>
<feature type="domain" description="Reverse transcriptase Ty1/copia-type" evidence="1">
    <location>
        <begin position="33"/>
        <end position="105"/>
    </location>
</feature>
<evidence type="ECO:0000259" key="1">
    <source>
        <dbReference type="Pfam" id="PF07727"/>
    </source>
</evidence>
<accession>A0A2P4YDH1</accession>
<evidence type="ECO:0000313" key="3">
    <source>
        <dbReference type="Proteomes" id="UP000237271"/>
    </source>
</evidence>
<dbReference type="OrthoDB" id="125060at2759"/>
<dbReference type="EMBL" id="NCKW01003624">
    <property type="protein sequence ID" value="POM75862.1"/>
    <property type="molecule type" value="Genomic_DNA"/>
</dbReference>
<protein>
    <recommendedName>
        <fullName evidence="1">Reverse transcriptase Ty1/copia-type domain-containing protein</fullName>
    </recommendedName>
</protein>
<reference evidence="2 3" key="1">
    <citation type="journal article" date="2017" name="Genome Biol. Evol.">
        <title>Phytophthora megakarya and P. palmivora, closely related causal agents of cacao black pod rot, underwent increases in genome sizes and gene numbers by different mechanisms.</title>
        <authorList>
            <person name="Ali S.S."/>
            <person name="Shao J."/>
            <person name="Lary D.J."/>
            <person name="Kronmiller B."/>
            <person name="Shen D."/>
            <person name="Strem M.D."/>
            <person name="Amoako-Attah I."/>
            <person name="Akrofi A.Y."/>
            <person name="Begoude B.A."/>
            <person name="Ten Hoopen G.M."/>
            <person name="Coulibaly K."/>
            <person name="Kebe B.I."/>
            <person name="Melnick R.L."/>
            <person name="Guiltinan M.J."/>
            <person name="Tyler B.M."/>
            <person name="Meinhardt L.W."/>
            <person name="Bailey B.A."/>
        </authorList>
    </citation>
    <scope>NUCLEOTIDE SEQUENCE [LARGE SCALE GENOMIC DNA]</scope>
    <source>
        <strain evidence="3">sbr112.9</strain>
    </source>
</reference>
<dbReference type="Proteomes" id="UP000237271">
    <property type="component" value="Unassembled WGS sequence"/>
</dbReference>
<comment type="caution">
    <text evidence="2">The sequence shown here is derived from an EMBL/GenBank/DDBJ whole genome shotgun (WGS) entry which is preliminary data.</text>
</comment>
<name>A0A2P4YDH1_9STRA</name>
<sequence>MCLYHALLVKQYDLRKVRSGSNELAVKLLRCGRGDFQQIGINYDTTFSPVARIMTFRVVAAITVRLGRILYQGDIDTAYLNAGLKIKQYVRNIPGFPCPSGKVYK</sequence>